<gene>
    <name evidence="7" type="primary">sucC</name>
    <name evidence="9" type="ORF">GAH_00784</name>
</gene>
<dbReference type="PANTHER" id="PTHR11815:SF10">
    <property type="entry name" value="SUCCINATE--COA LIGASE [GDP-FORMING] SUBUNIT BETA, MITOCHONDRIAL"/>
    <property type="match status" value="1"/>
</dbReference>
<dbReference type="HAMAP" id="MF_00558">
    <property type="entry name" value="Succ_CoA_beta"/>
    <property type="match status" value="1"/>
</dbReference>
<dbReference type="PROSITE" id="PS01217">
    <property type="entry name" value="SUCCINYL_COA_LIG_3"/>
    <property type="match status" value="1"/>
</dbReference>
<evidence type="ECO:0000256" key="5">
    <source>
        <dbReference type="ARBA" id="ARBA00022840"/>
    </source>
</evidence>
<evidence type="ECO:0000313" key="10">
    <source>
        <dbReference type="Proteomes" id="UP000034723"/>
    </source>
</evidence>
<dbReference type="FunCoup" id="A0A0F7IIM0">
    <property type="interactions" value="180"/>
</dbReference>
<dbReference type="InterPro" id="IPR013650">
    <property type="entry name" value="ATP-grasp_succ-CoA_synth-type"/>
</dbReference>
<comment type="subunit">
    <text evidence="7">Heterotetramer of two alpha and two beta subunits.</text>
</comment>
<dbReference type="NCBIfam" id="TIGR01016">
    <property type="entry name" value="sucCoAbeta"/>
    <property type="match status" value="1"/>
</dbReference>
<dbReference type="AlphaFoldDB" id="A0A0F7IIM0"/>
<protein>
    <recommendedName>
        <fullName evidence="7">Succinate--CoA ligase [ADP-forming] subunit beta</fullName>
        <ecNumber evidence="7">6.2.1.5</ecNumber>
    </recommendedName>
    <alternativeName>
        <fullName evidence="7">Succinyl-CoA synthetase subunit beta</fullName>
        <shortName evidence="7">SCS-beta</shortName>
    </alternativeName>
</protein>
<feature type="binding site" evidence="7">
    <location>
        <position position="191"/>
    </location>
    <ligand>
        <name>Mg(2+)</name>
        <dbReference type="ChEBI" id="CHEBI:18420"/>
    </ligand>
</feature>
<comment type="catalytic activity">
    <reaction evidence="7">
        <text>succinate + ATP + CoA = succinyl-CoA + ADP + phosphate</text>
        <dbReference type="Rhea" id="RHEA:17661"/>
        <dbReference type="ChEBI" id="CHEBI:30031"/>
        <dbReference type="ChEBI" id="CHEBI:30616"/>
        <dbReference type="ChEBI" id="CHEBI:43474"/>
        <dbReference type="ChEBI" id="CHEBI:57287"/>
        <dbReference type="ChEBI" id="CHEBI:57292"/>
        <dbReference type="ChEBI" id="CHEBI:456216"/>
        <dbReference type="EC" id="6.2.1.5"/>
    </reaction>
</comment>
<comment type="catalytic activity">
    <reaction evidence="7">
        <text>GTP + succinate + CoA = succinyl-CoA + GDP + phosphate</text>
        <dbReference type="Rhea" id="RHEA:22120"/>
        <dbReference type="ChEBI" id="CHEBI:30031"/>
        <dbReference type="ChEBI" id="CHEBI:37565"/>
        <dbReference type="ChEBI" id="CHEBI:43474"/>
        <dbReference type="ChEBI" id="CHEBI:57287"/>
        <dbReference type="ChEBI" id="CHEBI:57292"/>
        <dbReference type="ChEBI" id="CHEBI:58189"/>
    </reaction>
</comment>
<feature type="binding site" evidence="7">
    <location>
        <position position="205"/>
    </location>
    <ligand>
        <name>Mg(2+)</name>
        <dbReference type="ChEBI" id="CHEBI:18420"/>
    </ligand>
</feature>
<evidence type="ECO:0000256" key="1">
    <source>
        <dbReference type="ARBA" id="ARBA00022532"/>
    </source>
</evidence>
<keyword evidence="2 7" id="KW-0436">Ligase</keyword>
<dbReference type="GO" id="GO:0042709">
    <property type="term" value="C:succinate-CoA ligase complex"/>
    <property type="evidence" value="ECO:0007669"/>
    <property type="project" value="TreeGrafter"/>
</dbReference>
<organism evidence="9 10">
    <name type="scientific">Geoglobus ahangari</name>
    <dbReference type="NCBI Taxonomy" id="113653"/>
    <lineage>
        <taxon>Archaea</taxon>
        <taxon>Methanobacteriati</taxon>
        <taxon>Methanobacteriota</taxon>
        <taxon>Archaeoglobi</taxon>
        <taxon>Archaeoglobales</taxon>
        <taxon>Archaeoglobaceae</taxon>
        <taxon>Geoglobus</taxon>
    </lineage>
</organism>
<feature type="binding site" evidence="7">
    <location>
        <position position="256"/>
    </location>
    <ligand>
        <name>substrate</name>
        <note>ligand shared with subunit alpha</note>
    </ligand>
</feature>
<dbReference type="Gene3D" id="3.30.1490.20">
    <property type="entry name" value="ATP-grasp fold, A domain"/>
    <property type="match status" value="1"/>
</dbReference>
<dbReference type="InParanoid" id="A0A0F7IIM0"/>
<dbReference type="STRING" id="113653.GAH_00784"/>
<dbReference type="NCBIfam" id="NF001913">
    <property type="entry name" value="PRK00696.1"/>
    <property type="match status" value="1"/>
</dbReference>
<dbReference type="InterPro" id="IPR005811">
    <property type="entry name" value="SUCC_ACL_C"/>
</dbReference>
<dbReference type="UniPathway" id="UPA00223">
    <property type="reaction ID" value="UER00999"/>
</dbReference>
<keyword evidence="5 7" id="KW-0067">ATP-binding</keyword>
<keyword evidence="3 7" id="KW-0479">Metal-binding</keyword>
<evidence type="ECO:0000256" key="4">
    <source>
        <dbReference type="ARBA" id="ARBA00022741"/>
    </source>
</evidence>
<dbReference type="Pfam" id="PF08442">
    <property type="entry name" value="ATP-grasp_2"/>
    <property type="match status" value="1"/>
</dbReference>
<dbReference type="Pfam" id="PF00549">
    <property type="entry name" value="Ligase_CoA"/>
    <property type="match status" value="1"/>
</dbReference>
<dbReference type="Gene3D" id="3.40.50.261">
    <property type="entry name" value="Succinyl-CoA synthetase domains"/>
    <property type="match status" value="1"/>
</dbReference>
<keyword evidence="1 7" id="KW-0816">Tricarboxylic acid cycle</keyword>
<dbReference type="GO" id="GO:0006104">
    <property type="term" value="P:succinyl-CoA metabolic process"/>
    <property type="evidence" value="ECO:0007669"/>
    <property type="project" value="TreeGrafter"/>
</dbReference>
<dbReference type="EC" id="6.2.1.5" evidence="7"/>
<comment type="function">
    <text evidence="7">Succinyl-CoA synthetase functions in the citric acid cycle (TCA), coupling the hydrolysis of succinyl-CoA to the synthesis of either ATP or GTP and thus represents the only step of substrate-level phosphorylation in the TCA. The beta subunit provides nucleotide specificity of the enzyme and binds the substrate succinate, while the binding sites for coenzyme A and phosphate are found in the alpha subunit.</text>
</comment>
<evidence type="ECO:0000256" key="2">
    <source>
        <dbReference type="ARBA" id="ARBA00022598"/>
    </source>
</evidence>
<dbReference type="FunFam" id="3.30.470.20:FF:000002">
    <property type="entry name" value="Succinate--CoA ligase [ADP-forming] subunit beta"/>
    <property type="match status" value="1"/>
</dbReference>
<dbReference type="GO" id="GO:0000287">
    <property type="term" value="F:magnesium ion binding"/>
    <property type="evidence" value="ECO:0007669"/>
    <property type="project" value="UniProtKB-UniRule"/>
</dbReference>
<keyword evidence="4 7" id="KW-0547">Nucleotide-binding</keyword>
<dbReference type="GO" id="GO:0004776">
    <property type="term" value="F:succinate-CoA ligase (GDP-forming) activity"/>
    <property type="evidence" value="ECO:0007669"/>
    <property type="project" value="RHEA"/>
</dbReference>
<dbReference type="GO" id="GO:0004775">
    <property type="term" value="F:succinate-CoA ligase (ADP-forming) activity"/>
    <property type="evidence" value="ECO:0007669"/>
    <property type="project" value="UniProtKB-UniRule"/>
</dbReference>
<dbReference type="GO" id="GO:0005524">
    <property type="term" value="F:ATP binding"/>
    <property type="evidence" value="ECO:0007669"/>
    <property type="project" value="UniProtKB-UniRule"/>
</dbReference>
<dbReference type="InterPro" id="IPR017866">
    <property type="entry name" value="Succ-CoA_synthase_bsu_CS"/>
</dbReference>
<sequence length="385" mass="42722">MRLHEYQAKQIFRQHGIPTARGELALTPEQVKEIAEKLGGKVVLKSQVLVGGRGKAGGIKLANSADEAYELAKQMFGMVIKGHKVEKLYVEEQLEIEREMYVGFTIDRASKGFALIVSSVGGMDIEEIAAKHPDRIARVTVDPIYGLWDYQIREVLYKSNMPKEYHREVTRIIKTLYSILVHNEAELTEINPLVVTKDGKIIAADARLNIDDNALYRHPELKELKDYTEVDQTERIAEEKGLNFVKLDGNIGVIANGAGMSMATMDLIYLEGGKPANFLDVGGGASSEVVKEAVSIILMDENVKVIFMNIFGGITRCDEVARGLITAFSEMEIPVPVVLRLAGTNEEEGRKLIEEFIREKGIESIFLVETMEEGAKKAVELAKGV</sequence>
<proteinExistence type="inferred from homology"/>
<evidence type="ECO:0000256" key="6">
    <source>
        <dbReference type="ARBA" id="ARBA00022842"/>
    </source>
</evidence>
<dbReference type="OrthoDB" id="146449at2157"/>
<dbReference type="RefSeq" id="WP_048094806.1">
    <property type="nucleotide sequence ID" value="NZ_CP011267.1"/>
</dbReference>
<feature type="binding site" evidence="7">
    <location>
        <position position="91"/>
    </location>
    <ligand>
        <name>ATP</name>
        <dbReference type="ChEBI" id="CHEBI:30616"/>
    </ligand>
</feature>
<comment type="cofactor">
    <cofactor evidence="7">
        <name>Mg(2+)</name>
        <dbReference type="ChEBI" id="CHEBI:18420"/>
    </cofactor>
    <text evidence="7">Binds 1 Mg(2+) ion per subunit.</text>
</comment>
<dbReference type="InterPro" id="IPR013815">
    <property type="entry name" value="ATP_grasp_subdomain_1"/>
</dbReference>
<dbReference type="HOGENOM" id="CLU_037430_0_2_2"/>
<dbReference type="InterPro" id="IPR005809">
    <property type="entry name" value="Succ_CoA_ligase-like_bsu"/>
</dbReference>
<dbReference type="KEGG" id="gah:GAH_00784"/>
<feature type="binding site" evidence="7">
    <location>
        <begin position="313"/>
        <end position="315"/>
    </location>
    <ligand>
        <name>substrate</name>
        <note>ligand shared with subunit alpha</note>
    </ligand>
</feature>
<dbReference type="FunFam" id="3.30.1490.20:FF:000014">
    <property type="entry name" value="Succinate--CoA ligase [ADP-forming] subunit beta"/>
    <property type="match status" value="1"/>
</dbReference>
<dbReference type="GeneID" id="24803366"/>
<evidence type="ECO:0000256" key="3">
    <source>
        <dbReference type="ARBA" id="ARBA00022723"/>
    </source>
</evidence>
<comment type="pathway">
    <text evidence="7">Carbohydrate metabolism; tricarboxylic acid cycle; succinate from succinyl-CoA (ligase route): step 1/1.</text>
</comment>
<dbReference type="Gene3D" id="3.30.470.20">
    <property type="entry name" value="ATP-grasp fold, B domain"/>
    <property type="match status" value="1"/>
</dbReference>
<dbReference type="InterPro" id="IPR011761">
    <property type="entry name" value="ATP-grasp"/>
</dbReference>
<feature type="binding site" evidence="7">
    <location>
        <begin position="52"/>
        <end position="54"/>
    </location>
    <ligand>
        <name>ATP</name>
        <dbReference type="ChEBI" id="CHEBI:30616"/>
    </ligand>
</feature>
<dbReference type="GO" id="GO:0006099">
    <property type="term" value="P:tricarboxylic acid cycle"/>
    <property type="evidence" value="ECO:0007669"/>
    <property type="project" value="UniProtKB-UniRule"/>
</dbReference>
<evidence type="ECO:0000256" key="7">
    <source>
        <dbReference type="HAMAP-Rule" id="MF_00558"/>
    </source>
</evidence>
<evidence type="ECO:0000313" key="9">
    <source>
        <dbReference type="EMBL" id="AKG91882.1"/>
    </source>
</evidence>
<reference evidence="9 10" key="1">
    <citation type="submission" date="2015-04" db="EMBL/GenBank/DDBJ databases">
        <title>The complete genome sequence of the hyperthermophilic, obligate iron-reducing archaeon Geoglobus ahangari strain 234T.</title>
        <authorList>
            <person name="Manzella M.P."/>
            <person name="Holmes D.E."/>
            <person name="Rocheleau J.M."/>
            <person name="Chung A."/>
            <person name="Reguera G."/>
            <person name="Kashefi K."/>
        </authorList>
    </citation>
    <scope>NUCLEOTIDE SEQUENCE [LARGE SCALE GENOMIC DNA]</scope>
    <source>
        <strain evidence="9 10">234</strain>
    </source>
</reference>
<dbReference type="PROSITE" id="PS50975">
    <property type="entry name" value="ATP_GRASP"/>
    <property type="match status" value="1"/>
</dbReference>
<feature type="binding site" evidence="7">
    <location>
        <position position="94"/>
    </location>
    <ligand>
        <name>ATP</name>
        <dbReference type="ChEBI" id="CHEBI:30616"/>
    </ligand>
</feature>
<keyword evidence="6 7" id="KW-0460">Magnesium</keyword>
<accession>A0A0F7IIM0</accession>
<comment type="similarity">
    <text evidence="7">Belongs to the succinate/malate CoA ligase beta subunit family.</text>
</comment>
<dbReference type="InterPro" id="IPR016102">
    <property type="entry name" value="Succinyl-CoA_synth-like"/>
</dbReference>
<dbReference type="SUPFAM" id="SSF52210">
    <property type="entry name" value="Succinyl-CoA synthetase domains"/>
    <property type="match status" value="1"/>
</dbReference>
<dbReference type="PIRSF" id="PIRSF001554">
    <property type="entry name" value="SucCS_beta"/>
    <property type="match status" value="1"/>
</dbReference>
<keyword evidence="10" id="KW-1185">Reference proteome</keyword>
<feature type="binding site" evidence="7">
    <location>
        <position position="45"/>
    </location>
    <ligand>
        <name>ATP</name>
        <dbReference type="ChEBI" id="CHEBI:30616"/>
    </ligand>
</feature>
<dbReference type="Proteomes" id="UP000034723">
    <property type="component" value="Chromosome"/>
</dbReference>
<name>A0A0F7IIM0_9EURY</name>
<dbReference type="EMBL" id="CP011267">
    <property type="protein sequence ID" value="AKG91882.1"/>
    <property type="molecule type" value="Genomic_DNA"/>
</dbReference>
<evidence type="ECO:0000259" key="8">
    <source>
        <dbReference type="PROSITE" id="PS50975"/>
    </source>
</evidence>
<dbReference type="SUPFAM" id="SSF56059">
    <property type="entry name" value="Glutathione synthetase ATP-binding domain-like"/>
    <property type="match status" value="1"/>
</dbReference>
<feature type="domain" description="ATP-grasp" evidence="8">
    <location>
        <begin position="9"/>
        <end position="238"/>
    </location>
</feature>
<dbReference type="PANTHER" id="PTHR11815">
    <property type="entry name" value="SUCCINYL-COA SYNTHETASE BETA CHAIN"/>
    <property type="match status" value="1"/>
</dbReference>
<dbReference type="FunFam" id="3.40.50.261:FF:000007">
    <property type="entry name" value="Succinate--CoA ligase [ADP-forming] subunit beta"/>
    <property type="match status" value="1"/>
</dbReference>
<dbReference type="PATRIC" id="fig|113653.22.peg.784"/>
<feature type="binding site" evidence="7">
    <location>
        <position position="99"/>
    </location>
    <ligand>
        <name>ATP</name>
        <dbReference type="ChEBI" id="CHEBI:30616"/>
    </ligand>
</feature>